<feature type="non-terminal residue" evidence="1">
    <location>
        <position position="1"/>
    </location>
</feature>
<reference evidence="1" key="2">
    <citation type="submission" date="2013-05" db="EMBL/GenBank/DDBJ databases">
        <authorList>
            <person name="Carter J.-M."/>
            <person name="Baker S.C."/>
            <person name="Pink R."/>
            <person name="Carter D.R.F."/>
            <person name="Collins A."/>
            <person name="Tomlin J."/>
            <person name="Gibbs M."/>
            <person name="Breuker C.J."/>
        </authorList>
    </citation>
    <scope>NUCLEOTIDE SEQUENCE</scope>
    <source>
        <tissue evidence="1">Ovary</tissue>
    </source>
</reference>
<accession>S4PEX0</accession>
<protein>
    <submittedName>
        <fullName evidence="1">Trifunctional purine biosynthetic protein adenosine-3</fullName>
    </submittedName>
</protein>
<dbReference type="Gene3D" id="3.90.650.10">
    <property type="entry name" value="PurM-like C-terminal domain"/>
    <property type="match status" value="1"/>
</dbReference>
<evidence type="ECO:0000313" key="1">
    <source>
        <dbReference type="EMBL" id="JAA91161.1"/>
    </source>
</evidence>
<organism evidence="1">
    <name type="scientific">Pararge aegeria</name>
    <name type="common">speckled wood butterfly</name>
    <dbReference type="NCBI Taxonomy" id="116150"/>
    <lineage>
        <taxon>Eukaryota</taxon>
        <taxon>Metazoa</taxon>
        <taxon>Ecdysozoa</taxon>
        <taxon>Arthropoda</taxon>
        <taxon>Hexapoda</taxon>
        <taxon>Insecta</taxon>
        <taxon>Pterygota</taxon>
        <taxon>Neoptera</taxon>
        <taxon>Endopterygota</taxon>
        <taxon>Lepidoptera</taxon>
        <taxon>Glossata</taxon>
        <taxon>Ditrysia</taxon>
        <taxon>Papilionoidea</taxon>
        <taxon>Nymphalidae</taxon>
        <taxon>Satyrinae</taxon>
        <taxon>Satyrini</taxon>
        <taxon>Parargina</taxon>
        <taxon>Pararge</taxon>
    </lineage>
</organism>
<sequence>RTFNCGVGMVVIVDPVCLNELLSMVEDTIAIVGKVEVIGKEGGHQVVVENFKEAMAPLVAPYTSNEGITK</sequence>
<proteinExistence type="predicted"/>
<feature type="non-terminal residue" evidence="1">
    <location>
        <position position="70"/>
    </location>
</feature>
<dbReference type="AlphaFoldDB" id="S4PEX0"/>
<dbReference type="InterPro" id="IPR036676">
    <property type="entry name" value="PurM-like_C_sf"/>
</dbReference>
<dbReference type="EMBL" id="GAIX01001399">
    <property type="protein sequence ID" value="JAA91161.1"/>
    <property type="molecule type" value="Transcribed_RNA"/>
</dbReference>
<reference evidence="1" key="1">
    <citation type="journal article" date="2013" name="BMC Genomics">
        <title>Unscrambling butterfly oogenesis.</title>
        <authorList>
            <person name="Carter J.M."/>
            <person name="Baker S.C."/>
            <person name="Pink R."/>
            <person name="Carter D.R."/>
            <person name="Collins A."/>
            <person name="Tomlin J."/>
            <person name="Gibbs M."/>
            <person name="Breuker C.J."/>
        </authorList>
    </citation>
    <scope>NUCLEOTIDE SEQUENCE</scope>
    <source>
        <tissue evidence="1">Ovary</tissue>
    </source>
</reference>
<name>S4PEX0_9NEOP</name>